<dbReference type="SUPFAM" id="SSF52833">
    <property type="entry name" value="Thioredoxin-like"/>
    <property type="match status" value="1"/>
</dbReference>
<reference evidence="7" key="1">
    <citation type="journal article" date="2019" name="Int. J. Syst. Evol. Microbiol.">
        <title>The Global Catalogue of Microorganisms (GCM) 10K type strain sequencing project: providing services to taxonomists for standard genome sequencing and annotation.</title>
        <authorList>
            <consortium name="The Broad Institute Genomics Platform"/>
            <consortium name="The Broad Institute Genome Sequencing Center for Infectious Disease"/>
            <person name="Wu L."/>
            <person name="Ma J."/>
        </authorList>
    </citation>
    <scope>NUCLEOTIDE SEQUENCE [LARGE SCALE GENOMIC DNA]</scope>
    <source>
        <strain evidence="7">JCM 3389</strain>
    </source>
</reference>
<keyword evidence="2" id="KW-0201">Cytochrome c-type biogenesis</keyword>
<dbReference type="InterPro" id="IPR013740">
    <property type="entry name" value="Redoxin"/>
</dbReference>
<name>A0ABW4XT07_9FLAO</name>
<evidence type="ECO:0000256" key="1">
    <source>
        <dbReference type="ARBA" id="ARBA00004196"/>
    </source>
</evidence>
<evidence type="ECO:0000259" key="5">
    <source>
        <dbReference type="PROSITE" id="PS51352"/>
    </source>
</evidence>
<evidence type="ECO:0000256" key="4">
    <source>
        <dbReference type="ARBA" id="ARBA00023284"/>
    </source>
</evidence>
<keyword evidence="7" id="KW-1185">Reference proteome</keyword>
<feature type="domain" description="Thioredoxin" evidence="5">
    <location>
        <begin position="319"/>
        <end position="459"/>
    </location>
</feature>
<evidence type="ECO:0000313" key="7">
    <source>
        <dbReference type="Proteomes" id="UP001597342"/>
    </source>
</evidence>
<dbReference type="RefSeq" id="WP_379829293.1">
    <property type="nucleotide sequence ID" value="NZ_JBHUHU010000001.1"/>
</dbReference>
<evidence type="ECO:0000313" key="6">
    <source>
        <dbReference type="EMBL" id="MFD2098517.1"/>
    </source>
</evidence>
<dbReference type="InterPro" id="IPR036249">
    <property type="entry name" value="Thioredoxin-like_sf"/>
</dbReference>
<dbReference type="Pfam" id="PF08534">
    <property type="entry name" value="Redoxin"/>
    <property type="match status" value="1"/>
</dbReference>
<keyword evidence="3" id="KW-1015">Disulfide bond</keyword>
<dbReference type="EMBL" id="JBHUHU010000001">
    <property type="protein sequence ID" value="MFD2098517.1"/>
    <property type="molecule type" value="Genomic_DNA"/>
</dbReference>
<dbReference type="PROSITE" id="PS51257">
    <property type="entry name" value="PROKAR_LIPOPROTEIN"/>
    <property type="match status" value="1"/>
</dbReference>
<dbReference type="PANTHER" id="PTHR42852">
    <property type="entry name" value="THIOL:DISULFIDE INTERCHANGE PROTEIN DSBE"/>
    <property type="match status" value="1"/>
</dbReference>
<dbReference type="PANTHER" id="PTHR42852:SF6">
    <property type="entry name" value="THIOL:DISULFIDE INTERCHANGE PROTEIN DSBE"/>
    <property type="match status" value="1"/>
</dbReference>
<keyword evidence="4" id="KW-0676">Redox-active center</keyword>
<dbReference type="InterPro" id="IPR013766">
    <property type="entry name" value="Thioredoxin_domain"/>
</dbReference>
<comment type="caution">
    <text evidence="6">The sequence shown here is derived from an EMBL/GenBank/DDBJ whole genome shotgun (WGS) entry which is preliminary data.</text>
</comment>
<accession>A0ABW4XT07</accession>
<protein>
    <submittedName>
        <fullName evidence="6">TlpA family protein disulfide reductase</fullName>
    </submittedName>
</protein>
<dbReference type="PROSITE" id="PS51352">
    <property type="entry name" value="THIOREDOXIN_2"/>
    <property type="match status" value="1"/>
</dbReference>
<evidence type="ECO:0000256" key="3">
    <source>
        <dbReference type="ARBA" id="ARBA00023157"/>
    </source>
</evidence>
<comment type="subcellular location">
    <subcellularLocation>
        <location evidence="1">Cell envelope</location>
    </subcellularLocation>
</comment>
<proteinExistence type="predicted"/>
<dbReference type="Gene3D" id="3.40.30.10">
    <property type="entry name" value="Glutaredoxin"/>
    <property type="match status" value="1"/>
</dbReference>
<organism evidence="6 7">
    <name type="scientific">Flagellimonas iocasae</name>
    <dbReference type="NCBI Taxonomy" id="2055905"/>
    <lineage>
        <taxon>Bacteria</taxon>
        <taxon>Pseudomonadati</taxon>
        <taxon>Bacteroidota</taxon>
        <taxon>Flavobacteriia</taxon>
        <taxon>Flavobacteriales</taxon>
        <taxon>Flavobacteriaceae</taxon>
        <taxon>Flagellimonas</taxon>
    </lineage>
</organism>
<sequence length="459" mass="52402">MKPIRFLLFIVAALIVASCHKEPKDVQLQIATTNPEFKKLEVYSLDKDLLFEFDSTRIKNVFPLKEAGFFTISSKTTMGYVFLKPEANVQLGLISEKPNVLGAMGDQLSEENNFLNKYNKTFTDINYKGGPYNLYVKEADSFLIEIKKYNSPLSELYAKLESTEDLDESFKKGMMSRIQMDLLRPYVEYPTYYKYSKNVEPELPSGFYDEMESMDLNDPSHLSFRENLGLARTWVTKDINFEDYETVPDYYAAISKKLDSAFGTSKLNEYYTYQQLAQDVNFGSGFDANQEKIIAFNNNAQSEVLKTLLEKNNAPWEALKAGNKAPNFIGQTRDGHKVTLDSLKGKKVYVDVWATWCGPCIREIPALKQLEKDLEDEPVQLVSISIDDQKDKEKWDNFIEEKELGGLQLYTEGAWNSQLVADYNISGIPRFLIIDENGQIISANAPRPSDPKAKEILLE</sequence>
<dbReference type="InterPro" id="IPR050553">
    <property type="entry name" value="Thioredoxin_ResA/DsbE_sf"/>
</dbReference>
<evidence type="ECO:0000256" key="2">
    <source>
        <dbReference type="ARBA" id="ARBA00022748"/>
    </source>
</evidence>
<gene>
    <name evidence="6" type="ORF">ACFSJE_01945</name>
</gene>
<dbReference type="CDD" id="cd02966">
    <property type="entry name" value="TlpA_like_family"/>
    <property type="match status" value="1"/>
</dbReference>
<dbReference type="Proteomes" id="UP001597342">
    <property type="component" value="Unassembled WGS sequence"/>
</dbReference>